<dbReference type="RefSeq" id="XP_049143666.1">
    <property type="nucleotide sequence ID" value="XM_049286523.1"/>
</dbReference>
<dbReference type="EMBL" id="CP019476">
    <property type="protein sequence ID" value="UQC82043.1"/>
    <property type="molecule type" value="Genomic_DNA"/>
</dbReference>
<protein>
    <submittedName>
        <fullName evidence="1">Uncharacterized protein</fullName>
    </submittedName>
</protein>
<gene>
    <name evidence="1" type="ORF">CLUP02_07529</name>
</gene>
<dbReference type="GeneID" id="73341533"/>
<accession>A0A9Q8WFR8</accession>
<evidence type="ECO:0000313" key="2">
    <source>
        <dbReference type="Proteomes" id="UP000830671"/>
    </source>
</evidence>
<sequence>MFYCKRGATTMIFGDSGTDPPPSSTQIKHITPRNYDYSEAHARSAFVICTSWKIGNVIDRKQPPRPRRDRRDTRLLAFANSALALTYVQSSISSAASWSTVGALNNISNMRDRQAISRLGRHRYGSSIHALSLTYNEKCRKIVQDKSVFIAAAPVWTTSCLGDGRDIVAKIWLLMAAINWLLKRQNHICEKLRSVLSTPSGSLHIFLGKTTSSSAEQHEALTSEEGYAEKFHQCAYLRMTIASMKRKFRTLKAASKQAFQKGLIASWNTGDIQDFQMSC</sequence>
<keyword evidence="2" id="KW-1185">Reference proteome</keyword>
<reference evidence="1" key="1">
    <citation type="journal article" date="2021" name="Mol. Plant Microbe Interact.">
        <title>Complete Genome Sequence of the Plant-Pathogenic Fungus Colletotrichum lupini.</title>
        <authorList>
            <person name="Baroncelli R."/>
            <person name="Pensec F."/>
            <person name="Da Lio D."/>
            <person name="Boufleur T."/>
            <person name="Vicente I."/>
            <person name="Sarrocco S."/>
            <person name="Picot A."/>
            <person name="Baraldi E."/>
            <person name="Sukno S."/>
            <person name="Thon M."/>
            <person name="Le Floch G."/>
        </authorList>
    </citation>
    <scope>NUCLEOTIDE SEQUENCE</scope>
    <source>
        <strain evidence="1">IMI 504893</strain>
    </source>
</reference>
<organism evidence="1 2">
    <name type="scientific">Colletotrichum lupini</name>
    <dbReference type="NCBI Taxonomy" id="145971"/>
    <lineage>
        <taxon>Eukaryota</taxon>
        <taxon>Fungi</taxon>
        <taxon>Dikarya</taxon>
        <taxon>Ascomycota</taxon>
        <taxon>Pezizomycotina</taxon>
        <taxon>Sordariomycetes</taxon>
        <taxon>Hypocreomycetidae</taxon>
        <taxon>Glomerellales</taxon>
        <taxon>Glomerellaceae</taxon>
        <taxon>Colletotrichum</taxon>
        <taxon>Colletotrichum acutatum species complex</taxon>
    </lineage>
</organism>
<name>A0A9Q8WFR8_9PEZI</name>
<evidence type="ECO:0000313" key="1">
    <source>
        <dbReference type="EMBL" id="UQC82043.1"/>
    </source>
</evidence>
<dbReference type="KEGG" id="clup:CLUP02_07529"/>
<dbReference type="Proteomes" id="UP000830671">
    <property type="component" value="Chromosome 4"/>
</dbReference>
<proteinExistence type="predicted"/>
<dbReference type="AlphaFoldDB" id="A0A9Q8WFR8"/>